<dbReference type="SUPFAM" id="SSF53254">
    <property type="entry name" value="Phosphoglycerate mutase-like"/>
    <property type="match status" value="1"/>
</dbReference>
<dbReference type="GO" id="GO:0005737">
    <property type="term" value="C:cytoplasm"/>
    <property type="evidence" value="ECO:0007669"/>
    <property type="project" value="TreeGrafter"/>
</dbReference>
<evidence type="ECO:0000313" key="1">
    <source>
        <dbReference type="EMBL" id="CAB4571711.1"/>
    </source>
</evidence>
<dbReference type="PANTHER" id="PTHR48100:SF51">
    <property type="entry name" value="PHOSPHOGLYCERATE MUTASE"/>
    <property type="match status" value="1"/>
</dbReference>
<dbReference type="InterPro" id="IPR013078">
    <property type="entry name" value="His_Pase_superF_clade-1"/>
</dbReference>
<dbReference type="PANTHER" id="PTHR48100">
    <property type="entry name" value="BROAD-SPECIFICITY PHOSPHATASE YOR283W-RELATED"/>
    <property type="match status" value="1"/>
</dbReference>
<dbReference type="EMBL" id="CAEZTM010000030">
    <property type="protein sequence ID" value="CAB4571711.1"/>
    <property type="molecule type" value="Genomic_DNA"/>
</dbReference>
<organism evidence="1">
    <name type="scientific">freshwater metagenome</name>
    <dbReference type="NCBI Taxonomy" id="449393"/>
    <lineage>
        <taxon>unclassified sequences</taxon>
        <taxon>metagenomes</taxon>
        <taxon>ecological metagenomes</taxon>
    </lineage>
</organism>
<gene>
    <name evidence="1" type="ORF">UFOPK1684_00763</name>
</gene>
<proteinExistence type="predicted"/>
<dbReference type="GO" id="GO:0016791">
    <property type="term" value="F:phosphatase activity"/>
    <property type="evidence" value="ECO:0007669"/>
    <property type="project" value="TreeGrafter"/>
</dbReference>
<reference evidence="1" key="1">
    <citation type="submission" date="2020-05" db="EMBL/GenBank/DDBJ databases">
        <authorList>
            <person name="Chiriac C."/>
            <person name="Salcher M."/>
            <person name="Ghai R."/>
            <person name="Kavagutti S V."/>
        </authorList>
    </citation>
    <scope>NUCLEOTIDE SEQUENCE</scope>
</reference>
<sequence>MPADLIHFVRHGEVHNPDKILYGRLEGFGLSERGSQMADRAASALATRPIAKVFSSPLQRALESANPLSQRVKVPITVDERLNEGINVFEGTRLSLGRVFREPSVLFHLRNPWTPSWGEPYREISQRMLDMAEHAWNSVDEGEVALVSHQVAIWIFHRTAAGIPLPHMPHQRRCALSSITSFRKIGTKWKEESYREPAADLLEDAIDAGAV</sequence>
<dbReference type="InterPro" id="IPR050275">
    <property type="entry name" value="PGM_Phosphatase"/>
</dbReference>
<dbReference type="CDD" id="cd07067">
    <property type="entry name" value="HP_PGM_like"/>
    <property type="match status" value="1"/>
</dbReference>
<dbReference type="InterPro" id="IPR029033">
    <property type="entry name" value="His_PPase_superfam"/>
</dbReference>
<dbReference type="Gene3D" id="3.40.50.1240">
    <property type="entry name" value="Phosphoglycerate mutase-like"/>
    <property type="match status" value="1"/>
</dbReference>
<dbReference type="AlphaFoldDB" id="A0A6J6E5V9"/>
<name>A0A6J6E5V9_9ZZZZ</name>
<dbReference type="Pfam" id="PF00300">
    <property type="entry name" value="His_Phos_1"/>
    <property type="match status" value="1"/>
</dbReference>
<protein>
    <submittedName>
        <fullName evidence="1">Unannotated protein</fullName>
    </submittedName>
</protein>
<dbReference type="SMART" id="SM00855">
    <property type="entry name" value="PGAM"/>
    <property type="match status" value="1"/>
</dbReference>
<accession>A0A6J6E5V9</accession>